<evidence type="ECO:0000256" key="4">
    <source>
        <dbReference type="SAM" id="MobiDB-lite"/>
    </source>
</evidence>
<evidence type="ECO:0000259" key="5">
    <source>
        <dbReference type="Pfam" id="PF06657"/>
    </source>
</evidence>
<protein>
    <recommendedName>
        <fullName evidence="9">Cep57 centrosome microtubule-binding domain-containing protein</fullName>
    </recommendedName>
</protein>
<dbReference type="Pfam" id="PF06657">
    <property type="entry name" value="Cep57_MT_bd"/>
    <property type="match status" value="1"/>
</dbReference>
<feature type="compositionally biased region" description="Basic and acidic residues" evidence="4">
    <location>
        <begin position="804"/>
        <end position="814"/>
    </location>
</feature>
<keyword evidence="2" id="KW-0963">Cytoplasm</keyword>
<feature type="coiled-coil region" evidence="3">
    <location>
        <begin position="427"/>
        <end position="585"/>
    </location>
</feature>
<evidence type="ECO:0000256" key="3">
    <source>
        <dbReference type="SAM" id="Coils"/>
    </source>
</evidence>
<keyword evidence="8" id="KW-1185">Reference proteome</keyword>
<feature type="compositionally biased region" description="Low complexity" evidence="4">
    <location>
        <begin position="265"/>
        <end position="277"/>
    </location>
</feature>
<feature type="compositionally biased region" description="Acidic residues" evidence="4">
    <location>
        <begin position="638"/>
        <end position="654"/>
    </location>
</feature>
<feature type="region of interest" description="Disordered" evidence="4">
    <location>
        <begin position="215"/>
        <end position="242"/>
    </location>
</feature>
<feature type="compositionally biased region" description="Polar residues" evidence="4">
    <location>
        <begin position="709"/>
        <end position="718"/>
    </location>
</feature>
<evidence type="ECO:0000259" key="6">
    <source>
        <dbReference type="Pfam" id="PF14197"/>
    </source>
</evidence>
<comment type="caution">
    <text evidence="7">The sequence shown here is derived from an EMBL/GenBank/DDBJ whole genome shotgun (WGS) entry which is preliminary data.</text>
</comment>
<feature type="compositionally biased region" description="Basic and acidic residues" evidence="4">
    <location>
        <begin position="217"/>
        <end position="228"/>
    </location>
</feature>
<gene>
    <name evidence="7" type="ORF">CTheo_3463</name>
</gene>
<feature type="compositionally biased region" description="Basic and acidic residues" evidence="4">
    <location>
        <begin position="751"/>
        <end position="769"/>
    </location>
</feature>
<comment type="subcellular location">
    <subcellularLocation>
        <location evidence="1">Cytoplasm</location>
    </subcellularLocation>
</comment>
<reference evidence="7 8" key="1">
    <citation type="journal article" date="2019" name="Fungal Biol. Biotechnol.">
        <title>Draft genome sequence of fastidious pathogen Ceratobasidium theobromae, which causes vascular-streak dieback in Theobroma cacao.</title>
        <authorList>
            <person name="Ali S.S."/>
            <person name="Asman A."/>
            <person name="Shao J."/>
            <person name="Firmansyah A.P."/>
            <person name="Susilo A.W."/>
            <person name="Rosmana A."/>
            <person name="McMahon P."/>
            <person name="Junaid M."/>
            <person name="Guest D."/>
            <person name="Kheng T.Y."/>
            <person name="Meinhardt L.W."/>
            <person name="Bailey B.A."/>
        </authorList>
    </citation>
    <scope>NUCLEOTIDE SEQUENCE [LARGE SCALE GENOMIC DNA]</scope>
    <source>
        <strain evidence="7 8">CT2</strain>
    </source>
</reference>
<evidence type="ECO:0000256" key="1">
    <source>
        <dbReference type="ARBA" id="ARBA00004496"/>
    </source>
</evidence>
<organism evidence="7 8">
    <name type="scientific">Ceratobasidium theobromae</name>
    <dbReference type="NCBI Taxonomy" id="1582974"/>
    <lineage>
        <taxon>Eukaryota</taxon>
        <taxon>Fungi</taxon>
        <taxon>Dikarya</taxon>
        <taxon>Basidiomycota</taxon>
        <taxon>Agaricomycotina</taxon>
        <taxon>Agaricomycetes</taxon>
        <taxon>Cantharellales</taxon>
        <taxon>Ceratobasidiaceae</taxon>
        <taxon>Ceratobasidium</taxon>
    </lineage>
</organism>
<feature type="compositionally biased region" description="Acidic residues" evidence="4">
    <location>
        <begin position="918"/>
        <end position="931"/>
    </location>
</feature>
<accession>A0A5N5QNI0</accession>
<feature type="domain" description="PPC89 centrosome localisation" evidence="6">
    <location>
        <begin position="526"/>
        <end position="597"/>
    </location>
</feature>
<dbReference type="AlphaFoldDB" id="A0A5N5QNI0"/>
<feature type="compositionally biased region" description="Basic and acidic residues" evidence="4">
    <location>
        <begin position="668"/>
        <end position="679"/>
    </location>
</feature>
<dbReference type="GO" id="GO:0005737">
    <property type="term" value="C:cytoplasm"/>
    <property type="evidence" value="ECO:0007669"/>
    <property type="project" value="UniProtKB-SubCell"/>
</dbReference>
<feature type="region of interest" description="Disordered" evidence="4">
    <location>
        <begin position="254"/>
        <end position="373"/>
    </location>
</feature>
<dbReference type="Proteomes" id="UP000383932">
    <property type="component" value="Unassembled WGS sequence"/>
</dbReference>
<name>A0A5N5QNI0_9AGAM</name>
<feature type="region of interest" description="Disordered" evidence="4">
    <location>
        <begin position="911"/>
        <end position="937"/>
    </location>
</feature>
<evidence type="ECO:0000313" key="7">
    <source>
        <dbReference type="EMBL" id="KAB5593081.1"/>
    </source>
</evidence>
<evidence type="ECO:0000313" key="8">
    <source>
        <dbReference type="Proteomes" id="UP000383932"/>
    </source>
</evidence>
<dbReference type="GO" id="GO:0008017">
    <property type="term" value="F:microtubule binding"/>
    <property type="evidence" value="ECO:0007669"/>
    <property type="project" value="InterPro"/>
</dbReference>
<dbReference type="OrthoDB" id="76453at2759"/>
<keyword evidence="3" id="KW-0175">Coiled coil</keyword>
<evidence type="ECO:0000256" key="2">
    <source>
        <dbReference type="ARBA" id="ARBA00022490"/>
    </source>
</evidence>
<dbReference type="Pfam" id="PF14197">
    <property type="entry name" value="Cep57_CLD_2"/>
    <property type="match status" value="1"/>
</dbReference>
<feature type="compositionally biased region" description="Polar residues" evidence="4">
    <location>
        <begin position="787"/>
        <end position="803"/>
    </location>
</feature>
<evidence type="ECO:0008006" key="9">
    <source>
        <dbReference type="Google" id="ProtNLM"/>
    </source>
</evidence>
<feature type="region of interest" description="Disordered" evidence="4">
    <location>
        <begin position="156"/>
        <end position="183"/>
    </location>
</feature>
<dbReference type="InterPro" id="IPR025925">
    <property type="entry name" value="PPC89_CLD"/>
</dbReference>
<feature type="region of interest" description="Disordered" evidence="4">
    <location>
        <begin position="636"/>
        <end position="858"/>
    </location>
</feature>
<feature type="compositionally biased region" description="Low complexity" evidence="4">
    <location>
        <begin position="310"/>
        <end position="324"/>
    </location>
</feature>
<dbReference type="InterPro" id="IPR024957">
    <property type="entry name" value="Cep57_MT-bd_dom"/>
</dbReference>
<sequence length="1023" mass="113966">MAPTSRLGLRQPNPIEPIIGFDPQEEARIRLEQEIGGLSLDLERSGSTSLSLEYGRHGAPSPHFEGVASFTRYDSDLERSRDASTRRSNRYQSFRTVDDSYDVGQTQSTTAHHASAVTVGVGLGYGNPRPLSRAGSGAEYDPDRELSSMLKRRGRISVLDDTNTTARADRSGPKKKSFQHVTSDPLIVDDTAELDHILETGHIPEHALHVHPRIPRNHTEDESHRTDLESQTSFQRSEADDSFTRRKLRLVDTLGGTFSPKRPRTITTATTLSSSSIQHNQLPSVVSTSDASVRPSASLLASRPSNVPASTTRTDSSLSSSSATQKARLVANTAANARRVPEYDAPPARKAAPRQDWLEKRQPPAQSSIAPRELACDRNRSGLGHGLSIHLPDITGLTAAVASPRKVNVHYKDAQVGMPSTLLDADRTATNAQLEELSERLRDLERENGTARRRVRELELELEYCKAEVERERTRATIQEVEKARATERQAANDRAERERRMRETEQAAQEWENRYHEVVEEKLALEALVTTLRSHLARMTTEVEEHQRTVEELRSMHERDIADLEAKTAEVVAITAEVERLATECDRLRGVVEEGLRERRQIRESGSLQASGSQRDFEGTGSIIVGRTGLVELSAVQEEDEESDMDEIDETELEGQRSALSVTDLGGDERSGRARTDRATLGSASRTLRFMDPPPSQSDDLTPELERSQSMSSTRSAPTPPELQRLPSRSSTPVLGRAKILVGAGIGSPVRRESPLARRGSEDAEPGRQRSTTSRLPQLPPRAESPTPQQRSPAMQTSTLTHQRPESLPDQRRSPPLTQRDALRTSQRHSPPPELRNSTTTAQCQAPAPDSPPFPRIRGTQLERLFFAAPEHNERTCTTCCRRRNIRSVRDDRHEPDRAKERERAGWRLGGSAQAREEDEGYVEGDDELDIDPRRPPPQTVLVKVVKELEDDFAHYKAIYVELADQYRIIGPASNVAKRNVLAEHLKEVIDTLEKRGDQIASLYDLLKFNDKPVTSSSKQTV</sequence>
<feature type="compositionally biased region" description="Polar residues" evidence="4">
    <location>
        <begin position="278"/>
        <end position="291"/>
    </location>
</feature>
<feature type="domain" description="Cep57 centrosome microtubule-binding" evidence="5">
    <location>
        <begin position="938"/>
        <end position="1007"/>
    </location>
</feature>
<dbReference type="EMBL" id="SSOP01000046">
    <property type="protein sequence ID" value="KAB5593081.1"/>
    <property type="molecule type" value="Genomic_DNA"/>
</dbReference>
<proteinExistence type="predicted"/>